<gene>
    <name evidence="2" type="ORF">ElyMa_005295900</name>
</gene>
<proteinExistence type="predicted"/>
<evidence type="ECO:0000313" key="2">
    <source>
        <dbReference type="EMBL" id="GFS27704.1"/>
    </source>
</evidence>
<evidence type="ECO:0000256" key="1">
    <source>
        <dbReference type="SAM" id="SignalP"/>
    </source>
</evidence>
<feature type="signal peptide" evidence="1">
    <location>
        <begin position="1"/>
        <end position="19"/>
    </location>
</feature>
<name>A0AAV4JY24_9GAST</name>
<feature type="chain" id="PRO_5043763965" evidence="1">
    <location>
        <begin position="20"/>
        <end position="110"/>
    </location>
</feature>
<dbReference type="EMBL" id="BMAT01010555">
    <property type="protein sequence ID" value="GFS27704.1"/>
    <property type="molecule type" value="Genomic_DNA"/>
</dbReference>
<dbReference type="Proteomes" id="UP000762676">
    <property type="component" value="Unassembled WGS sequence"/>
</dbReference>
<reference evidence="2 3" key="1">
    <citation type="journal article" date="2021" name="Elife">
        <title>Chloroplast acquisition without the gene transfer in kleptoplastic sea slugs, Plakobranchus ocellatus.</title>
        <authorList>
            <person name="Maeda T."/>
            <person name="Takahashi S."/>
            <person name="Yoshida T."/>
            <person name="Shimamura S."/>
            <person name="Takaki Y."/>
            <person name="Nagai Y."/>
            <person name="Toyoda A."/>
            <person name="Suzuki Y."/>
            <person name="Arimoto A."/>
            <person name="Ishii H."/>
            <person name="Satoh N."/>
            <person name="Nishiyama T."/>
            <person name="Hasebe M."/>
            <person name="Maruyama T."/>
            <person name="Minagawa J."/>
            <person name="Obokata J."/>
            <person name="Shigenobu S."/>
        </authorList>
    </citation>
    <scope>NUCLEOTIDE SEQUENCE [LARGE SCALE GENOMIC DNA]</scope>
</reference>
<keyword evidence="3" id="KW-1185">Reference proteome</keyword>
<evidence type="ECO:0000313" key="3">
    <source>
        <dbReference type="Proteomes" id="UP000762676"/>
    </source>
</evidence>
<accession>A0AAV4JY24</accession>
<comment type="caution">
    <text evidence="2">The sequence shown here is derived from an EMBL/GenBank/DDBJ whole genome shotgun (WGS) entry which is preliminary data.</text>
</comment>
<protein>
    <submittedName>
        <fullName evidence="2">Uncharacterized protein</fullName>
    </submittedName>
</protein>
<organism evidence="2 3">
    <name type="scientific">Elysia marginata</name>
    <dbReference type="NCBI Taxonomy" id="1093978"/>
    <lineage>
        <taxon>Eukaryota</taxon>
        <taxon>Metazoa</taxon>
        <taxon>Spiralia</taxon>
        <taxon>Lophotrochozoa</taxon>
        <taxon>Mollusca</taxon>
        <taxon>Gastropoda</taxon>
        <taxon>Heterobranchia</taxon>
        <taxon>Euthyneura</taxon>
        <taxon>Panpulmonata</taxon>
        <taxon>Sacoglossa</taxon>
        <taxon>Placobranchoidea</taxon>
        <taxon>Plakobranchidae</taxon>
        <taxon>Elysia</taxon>
    </lineage>
</organism>
<sequence length="110" mass="12449">MEALLTLSLLTMTLDFSEFTSIPKALEEATNLSVRTCNSACDPAIRSMSSAKRRLHIGLLPMEIVGLCWCRVSCIIRSKYIEEHRRKETALSDANRRLERVSYGVVQENC</sequence>
<dbReference type="AlphaFoldDB" id="A0AAV4JY24"/>
<keyword evidence="1" id="KW-0732">Signal</keyword>